<dbReference type="HOGENOM" id="CLU_1486208_0_0_9"/>
<dbReference type="EMBL" id="CP002394">
    <property type="protein sequence ID" value="ADU28467.1"/>
    <property type="molecule type" value="Genomic_DNA"/>
</dbReference>
<gene>
    <name evidence="1" type="ordered locus">Bcell_0178</name>
</gene>
<name>E6TTC7_EVAC2</name>
<sequence>MNNNLDPTITTELNHFIENNMIAKVIKSLYLNESSESNLAPSPSFGNAFSNNNISAELDKRVKNVYSAQTLGEYIETLYQEKHKEDPLVLRRAGIDRAYKYKVVNNLIKPTKSKLLCFAIAFELDLEGTEKLLQKAGYTLVEENSVFDTIVCYFIRKGYYSGADIDIWLEEYDQPTIFSVA</sequence>
<dbReference type="KEGG" id="bco:Bcell_0178"/>
<dbReference type="OrthoDB" id="2860768at2"/>
<accession>E6TTC7</accession>
<dbReference type="eggNOG" id="COG2110">
    <property type="taxonomic scope" value="Bacteria"/>
</dbReference>
<keyword evidence="2" id="KW-1185">Reference proteome</keyword>
<dbReference type="AlphaFoldDB" id="E6TTC7"/>
<dbReference type="Proteomes" id="UP000001401">
    <property type="component" value="Chromosome"/>
</dbReference>
<dbReference type="STRING" id="649639.Bcell_0178"/>
<proteinExistence type="predicted"/>
<dbReference type="RefSeq" id="WP_013486808.1">
    <property type="nucleotide sequence ID" value="NC_014829.1"/>
</dbReference>
<organism evidence="1 2">
    <name type="scientific">Evansella cellulosilytica (strain ATCC 21833 / DSM 2522 / FERM P-1141 / JCM 9156 / N-4)</name>
    <name type="common">Bacillus cellulosilyticus</name>
    <dbReference type="NCBI Taxonomy" id="649639"/>
    <lineage>
        <taxon>Bacteria</taxon>
        <taxon>Bacillati</taxon>
        <taxon>Bacillota</taxon>
        <taxon>Bacilli</taxon>
        <taxon>Bacillales</taxon>
        <taxon>Bacillaceae</taxon>
        <taxon>Evansella</taxon>
    </lineage>
</organism>
<evidence type="ECO:0000313" key="1">
    <source>
        <dbReference type="EMBL" id="ADU28467.1"/>
    </source>
</evidence>
<evidence type="ECO:0000313" key="2">
    <source>
        <dbReference type="Proteomes" id="UP000001401"/>
    </source>
</evidence>
<reference evidence="1" key="1">
    <citation type="submission" date="2010-12" db="EMBL/GenBank/DDBJ databases">
        <title>Complete sequence of Bacillus cellulosilyticus DSM 2522.</title>
        <authorList>
            <consortium name="US DOE Joint Genome Institute"/>
            <person name="Lucas S."/>
            <person name="Copeland A."/>
            <person name="Lapidus A."/>
            <person name="Cheng J.-F."/>
            <person name="Bruce D."/>
            <person name="Goodwin L."/>
            <person name="Pitluck S."/>
            <person name="Chertkov O."/>
            <person name="Detter J.C."/>
            <person name="Han C."/>
            <person name="Tapia R."/>
            <person name="Land M."/>
            <person name="Hauser L."/>
            <person name="Jeffries C."/>
            <person name="Kyrpides N."/>
            <person name="Ivanova N."/>
            <person name="Mikhailova N."/>
            <person name="Brumm P."/>
            <person name="Mead D."/>
            <person name="Woyke T."/>
        </authorList>
    </citation>
    <scope>NUCLEOTIDE SEQUENCE [LARGE SCALE GENOMIC DNA]</scope>
    <source>
        <strain evidence="1">DSM 2522</strain>
    </source>
</reference>
<protein>
    <submittedName>
        <fullName evidence="1">Appr-1-p processing domain protein</fullName>
    </submittedName>
</protein>